<dbReference type="RefSeq" id="WP_302927904.1">
    <property type="nucleotide sequence ID" value="NZ_JAJEPW010000005.1"/>
</dbReference>
<dbReference type="PANTHER" id="PTHR30569">
    <property type="entry name" value="CYTOSINE TRANSPORTER CODB"/>
    <property type="match status" value="1"/>
</dbReference>
<feature type="transmembrane region" description="Helical" evidence="6">
    <location>
        <begin position="235"/>
        <end position="260"/>
    </location>
</feature>
<dbReference type="PANTHER" id="PTHR30569:SF0">
    <property type="entry name" value="CYTOSINE PERMEASE"/>
    <property type="match status" value="1"/>
</dbReference>
<feature type="transmembrane region" description="Helical" evidence="6">
    <location>
        <begin position="56"/>
        <end position="77"/>
    </location>
</feature>
<comment type="caution">
    <text evidence="7">The sequence shown here is derived from an EMBL/GenBank/DDBJ whole genome shotgun (WGS) entry which is preliminary data.</text>
</comment>
<dbReference type="GO" id="GO:0015209">
    <property type="term" value="F:cytosine transmembrane transporter activity"/>
    <property type="evidence" value="ECO:0007669"/>
    <property type="project" value="InterPro"/>
</dbReference>
<evidence type="ECO:0000256" key="1">
    <source>
        <dbReference type="ARBA" id="ARBA00004141"/>
    </source>
</evidence>
<feature type="transmembrane region" description="Helical" evidence="6">
    <location>
        <begin position="339"/>
        <end position="360"/>
    </location>
</feature>
<dbReference type="InterPro" id="IPR030191">
    <property type="entry name" value="CodB"/>
</dbReference>
<evidence type="ECO:0000313" key="7">
    <source>
        <dbReference type="EMBL" id="MCC2128547.1"/>
    </source>
</evidence>
<keyword evidence="5 6" id="KW-0472">Membrane</keyword>
<feature type="transmembrane region" description="Helical" evidence="6">
    <location>
        <begin position="98"/>
        <end position="118"/>
    </location>
</feature>
<dbReference type="AlphaFoldDB" id="A0AAE3ACV2"/>
<dbReference type="CDD" id="cd11484">
    <property type="entry name" value="SLC-NCS1sbd_CobB-like"/>
    <property type="match status" value="1"/>
</dbReference>
<evidence type="ECO:0000256" key="2">
    <source>
        <dbReference type="ARBA" id="ARBA00008974"/>
    </source>
</evidence>
<reference evidence="7" key="1">
    <citation type="submission" date="2021-10" db="EMBL/GenBank/DDBJ databases">
        <title>Anaerobic single-cell dispensing facilitates the cultivation of human gut bacteria.</title>
        <authorList>
            <person name="Afrizal A."/>
        </authorList>
    </citation>
    <scope>NUCLEOTIDE SEQUENCE</scope>
    <source>
        <strain evidence="7">CLA-AA-H272</strain>
    </source>
</reference>
<protein>
    <submittedName>
        <fullName evidence="7">Cytosine permease</fullName>
    </submittedName>
</protein>
<feature type="transmembrane region" description="Helical" evidence="6">
    <location>
        <begin position="138"/>
        <end position="159"/>
    </location>
</feature>
<comment type="subcellular location">
    <subcellularLocation>
        <location evidence="1">Membrane</location>
        <topology evidence="1">Multi-pass membrane protein</topology>
    </subcellularLocation>
</comment>
<proteinExistence type="inferred from homology"/>
<feature type="transmembrane region" description="Helical" evidence="6">
    <location>
        <begin position="29"/>
        <end position="50"/>
    </location>
</feature>
<dbReference type="Pfam" id="PF02133">
    <property type="entry name" value="Transp_cyt_pur"/>
    <property type="match status" value="1"/>
</dbReference>
<feature type="transmembrane region" description="Helical" evidence="6">
    <location>
        <begin position="171"/>
        <end position="195"/>
    </location>
</feature>
<feature type="transmembrane region" description="Helical" evidence="6">
    <location>
        <begin position="201"/>
        <end position="223"/>
    </location>
</feature>
<dbReference type="EMBL" id="JAJEPW010000005">
    <property type="protein sequence ID" value="MCC2128547.1"/>
    <property type="molecule type" value="Genomic_DNA"/>
</dbReference>
<feature type="transmembrane region" description="Helical" evidence="6">
    <location>
        <begin position="315"/>
        <end position="333"/>
    </location>
</feature>
<dbReference type="Gene3D" id="1.10.4160.10">
    <property type="entry name" value="Hydantoin permease"/>
    <property type="match status" value="1"/>
</dbReference>
<dbReference type="GO" id="GO:0005886">
    <property type="term" value="C:plasma membrane"/>
    <property type="evidence" value="ECO:0007669"/>
    <property type="project" value="TreeGrafter"/>
</dbReference>
<accession>A0AAE3ACV2</accession>
<evidence type="ECO:0000256" key="3">
    <source>
        <dbReference type="ARBA" id="ARBA00022692"/>
    </source>
</evidence>
<keyword evidence="4 6" id="KW-1133">Transmembrane helix</keyword>
<name>A0AAE3ACV2_9FIRM</name>
<dbReference type="Proteomes" id="UP001199319">
    <property type="component" value="Unassembled WGS sequence"/>
</dbReference>
<feature type="transmembrane region" description="Helical" evidence="6">
    <location>
        <begin position="266"/>
        <end position="288"/>
    </location>
</feature>
<keyword evidence="3 6" id="KW-0812">Transmembrane</keyword>
<evidence type="ECO:0000256" key="4">
    <source>
        <dbReference type="ARBA" id="ARBA00022989"/>
    </source>
</evidence>
<keyword evidence="8" id="KW-1185">Reference proteome</keyword>
<evidence type="ECO:0000256" key="6">
    <source>
        <dbReference type="SAM" id="Phobius"/>
    </source>
</evidence>
<gene>
    <name evidence="7" type="ORF">LKD37_03255</name>
</gene>
<evidence type="ECO:0000313" key="8">
    <source>
        <dbReference type="Proteomes" id="UP001199319"/>
    </source>
</evidence>
<organism evidence="7 8">
    <name type="scientific">Brotocaccenecus cirricatena</name>
    <dbReference type="NCBI Taxonomy" id="3064195"/>
    <lineage>
        <taxon>Bacteria</taxon>
        <taxon>Bacillati</taxon>
        <taxon>Bacillota</taxon>
        <taxon>Clostridia</taxon>
        <taxon>Eubacteriales</taxon>
        <taxon>Oscillospiraceae</taxon>
        <taxon>Brotocaccenecus</taxon>
    </lineage>
</organism>
<sequence>MDEKKTSLVEKITLTSVPADQRKSWPSIAFIWAGSVICIPALLVGSLISAGMNFKQSALCMVIGYVLVVFYMCLMGIQSSDLGLPATVAISRAYGKRGSSFLVSLVIAVCMIGWFAAQTSLCASSFCNIMSVYFHVNFPLWLSVIIWGCLMFITSVYGVKLIEFLNKVSVPALFVMLIWGVISCLMKGAVATVSAYEPPAFLGWTYGITLAVAGFASGAICCGDYTRYCKSRKDTILSSVVGVLPAGIGALLIGAFLSLAAGSYDLSVVFSSFGLPIVGMLVLILATWTTNTGNAYNSGIAICNMFSLKDNMRSWMTLLAGVIGTLLSLLGFADAFNNFLNIIAALVPAVAGVAIADYWIMGRGRPDLWEPFDGVNWIGVVAWLVGAAVGKWGTFFVPTLMGIVVAIVVYCLGALLIKSEKINPIYVMKLKLAQSSREE</sequence>
<comment type="similarity">
    <text evidence="2">Belongs to the purine-cytosine permease (2.A.39) family.</text>
</comment>
<feature type="transmembrane region" description="Helical" evidence="6">
    <location>
        <begin position="395"/>
        <end position="417"/>
    </location>
</feature>
<evidence type="ECO:0000256" key="5">
    <source>
        <dbReference type="ARBA" id="ARBA00023136"/>
    </source>
</evidence>
<dbReference type="InterPro" id="IPR001248">
    <property type="entry name" value="Pur-cyt_permease"/>
</dbReference>